<keyword evidence="1" id="KW-0175">Coiled coil</keyword>
<dbReference type="InParanoid" id="A0A0D1C2C3"/>
<feature type="region of interest" description="Disordered" evidence="2">
    <location>
        <begin position="1"/>
        <end position="21"/>
    </location>
</feature>
<dbReference type="KEGG" id="uma:UMAG_11742"/>
<feature type="region of interest" description="Disordered" evidence="2">
    <location>
        <begin position="211"/>
        <end position="284"/>
    </location>
</feature>
<sequence>MQLSMLAFPSERSRSDDESIFTTESSITVTSDRYLAPHLNGFSRSASASKVRGQFSGAYLQTPFAQPGLVDREYVHAHSSFLATISDDYLDSFLMPLSRNTDGAKPKSRPPRSMMPELKVIDSDTMEAAWEDESCVDGSSPHLEPHESDSVEDRFEMEALRRQVEQLQLALQLQSQQLALLESRAQHRPRAVSSRSSQILQQQAAVYDIDSSTHLPSPSTHHPPPSMTQRSISRAPSTSLRSSKLPPAHLATAPTRELPPTPTVHHPFADRSSPRPSSSLTDPDKLEHLDRKVAVLEQLLEALNSQTHPATSPNLISSPSPTTSSLTTLRTNASTPDSASAFHFNPTPPAPISNTAKFTTNMFRIKKAATVSSSGKSSFSASSIRSVDIEAQAESTTRVSWSRKRTEKVAQPKAKVRQGPGRGRMVIRETAA</sequence>
<gene>
    <name evidence="3" type="ORF">UMAG_11742</name>
</gene>
<dbReference type="OrthoDB" id="2555956at2759"/>
<feature type="region of interest" description="Disordered" evidence="2">
    <location>
        <begin position="131"/>
        <end position="152"/>
    </location>
</feature>
<feature type="region of interest" description="Disordered" evidence="2">
    <location>
        <begin position="306"/>
        <end position="355"/>
    </location>
</feature>
<accession>A0A0D1C2C3</accession>
<organism evidence="3 4">
    <name type="scientific">Mycosarcoma maydis</name>
    <name type="common">Corn smut fungus</name>
    <name type="synonym">Ustilago maydis</name>
    <dbReference type="NCBI Taxonomy" id="5270"/>
    <lineage>
        <taxon>Eukaryota</taxon>
        <taxon>Fungi</taxon>
        <taxon>Dikarya</taxon>
        <taxon>Basidiomycota</taxon>
        <taxon>Ustilaginomycotina</taxon>
        <taxon>Ustilaginomycetes</taxon>
        <taxon>Ustilaginales</taxon>
        <taxon>Ustilaginaceae</taxon>
        <taxon>Mycosarcoma</taxon>
    </lineage>
</organism>
<dbReference type="RefSeq" id="XP_011390579.1">
    <property type="nucleotide sequence ID" value="XM_011392277.1"/>
</dbReference>
<dbReference type="Proteomes" id="UP000000561">
    <property type="component" value="Chromosome 11"/>
</dbReference>
<evidence type="ECO:0000256" key="1">
    <source>
        <dbReference type="SAM" id="Coils"/>
    </source>
</evidence>
<proteinExistence type="predicted"/>
<dbReference type="eggNOG" id="ENOG502TGHR">
    <property type="taxonomic scope" value="Eukaryota"/>
</dbReference>
<feature type="coiled-coil region" evidence="1">
    <location>
        <begin position="157"/>
        <end position="184"/>
    </location>
</feature>
<evidence type="ECO:0000313" key="3">
    <source>
        <dbReference type="EMBL" id="KIS67947.1"/>
    </source>
</evidence>
<keyword evidence="4" id="KW-1185">Reference proteome</keyword>
<evidence type="ECO:0000256" key="2">
    <source>
        <dbReference type="SAM" id="MobiDB-lite"/>
    </source>
</evidence>
<evidence type="ECO:0000313" key="4">
    <source>
        <dbReference type="Proteomes" id="UP000000561"/>
    </source>
</evidence>
<reference evidence="3 4" key="1">
    <citation type="journal article" date="2006" name="Nature">
        <title>Insights from the genome of the biotrophic fungal plant pathogen Ustilago maydis.</title>
        <authorList>
            <person name="Kamper J."/>
            <person name="Kahmann R."/>
            <person name="Bolker M."/>
            <person name="Ma L.J."/>
            <person name="Brefort T."/>
            <person name="Saville B.J."/>
            <person name="Banuett F."/>
            <person name="Kronstad J.W."/>
            <person name="Gold S.E."/>
            <person name="Muller O."/>
            <person name="Perlin M.H."/>
            <person name="Wosten H.A."/>
            <person name="de Vries R."/>
            <person name="Ruiz-Herrera J."/>
            <person name="Reynaga-Pena C.G."/>
            <person name="Snetselaar K."/>
            <person name="McCann M."/>
            <person name="Perez-Martin J."/>
            <person name="Feldbrugge M."/>
            <person name="Basse C.W."/>
            <person name="Steinberg G."/>
            <person name="Ibeas J.I."/>
            <person name="Holloman W."/>
            <person name="Guzman P."/>
            <person name="Farman M."/>
            <person name="Stajich J.E."/>
            <person name="Sentandreu R."/>
            <person name="Gonzalez-Prieto J.M."/>
            <person name="Kennell J.C."/>
            <person name="Molina L."/>
            <person name="Schirawski J."/>
            <person name="Mendoza-Mendoza A."/>
            <person name="Greilinger D."/>
            <person name="Munch K."/>
            <person name="Rossel N."/>
            <person name="Scherer M."/>
            <person name="Vranes M."/>
            <person name="Ladendorf O."/>
            <person name="Vincon V."/>
            <person name="Fuchs U."/>
            <person name="Sandrock B."/>
            <person name="Meng S."/>
            <person name="Ho E.C."/>
            <person name="Cahill M.J."/>
            <person name="Boyce K.J."/>
            <person name="Klose J."/>
            <person name="Klosterman S.J."/>
            <person name="Deelstra H.J."/>
            <person name="Ortiz-Castellanos L."/>
            <person name="Li W."/>
            <person name="Sanchez-Alonso P."/>
            <person name="Schreier P.H."/>
            <person name="Hauser-Hahn I."/>
            <person name="Vaupel M."/>
            <person name="Koopmann E."/>
            <person name="Friedrich G."/>
            <person name="Voss H."/>
            <person name="Schluter T."/>
            <person name="Margolis J."/>
            <person name="Platt D."/>
            <person name="Swimmer C."/>
            <person name="Gnirke A."/>
            <person name="Chen F."/>
            <person name="Vysotskaia V."/>
            <person name="Mannhaupt G."/>
            <person name="Guldener U."/>
            <person name="Munsterkotter M."/>
            <person name="Haase D."/>
            <person name="Oesterheld M."/>
            <person name="Mewes H.W."/>
            <person name="Mauceli E.W."/>
            <person name="DeCaprio D."/>
            <person name="Wade C.M."/>
            <person name="Butler J."/>
            <person name="Young S."/>
            <person name="Jaffe D.B."/>
            <person name="Calvo S."/>
            <person name="Nusbaum C."/>
            <person name="Galagan J."/>
            <person name="Birren B.W."/>
        </authorList>
    </citation>
    <scope>NUCLEOTIDE SEQUENCE [LARGE SCALE GENOMIC DNA]</scope>
    <source>
        <strain evidence="4">DSM 14603 / FGSC 9021 / UM521</strain>
    </source>
</reference>
<dbReference type="EMBL" id="CM003150">
    <property type="protein sequence ID" value="KIS67947.1"/>
    <property type="molecule type" value="Genomic_DNA"/>
</dbReference>
<feature type="compositionally biased region" description="Polar residues" evidence="2">
    <location>
        <begin position="229"/>
        <end position="242"/>
    </location>
</feature>
<feature type="region of interest" description="Disordered" evidence="2">
    <location>
        <begin position="390"/>
        <end position="432"/>
    </location>
</feature>
<name>A0A0D1C2C3_MYCMD</name>
<dbReference type="GeneID" id="23567592"/>
<feature type="compositionally biased region" description="Low complexity" evidence="2">
    <location>
        <begin position="311"/>
        <end position="335"/>
    </location>
</feature>
<dbReference type="VEuPathDB" id="FungiDB:UMAG_11742"/>
<dbReference type="AlphaFoldDB" id="A0A0D1C2C3"/>
<protein>
    <submittedName>
        <fullName evidence="3">Uncharacterized protein</fullName>
    </submittedName>
</protein>
<feature type="compositionally biased region" description="Basic and acidic residues" evidence="2">
    <location>
        <begin position="143"/>
        <end position="152"/>
    </location>
</feature>